<dbReference type="Pfam" id="PF07690">
    <property type="entry name" value="MFS_1"/>
    <property type="match status" value="1"/>
</dbReference>
<feature type="region of interest" description="Disordered" evidence="5">
    <location>
        <begin position="43"/>
        <end position="134"/>
    </location>
</feature>
<feature type="transmembrane region" description="Helical" evidence="6">
    <location>
        <begin position="486"/>
        <end position="508"/>
    </location>
</feature>
<feature type="transmembrane region" description="Helical" evidence="6">
    <location>
        <begin position="556"/>
        <end position="580"/>
    </location>
</feature>
<feature type="transmembrane region" description="Helical" evidence="6">
    <location>
        <begin position="649"/>
        <end position="669"/>
    </location>
</feature>
<feature type="transmembrane region" description="Helical" evidence="6">
    <location>
        <begin position="520"/>
        <end position="544"/>
    </location>
</feature>
<feature type="transmembrane region" description="Helical" evidence="6">
    <location>
        <begin position="251"/>
        <end position="269"/>
    </location>
</feature>
<feature type="transmembrane region" description="Helical" evidence="6">
    <location>
        <begin position="457"/>
        <end position="474"/>
    </location>
</feature>
<dbReference type="InterPro" id="IPR036259">
    <property type="entry name" value="MFS_trans_sf"/>
</dbReference>
<feature type="transmembrane region" description="Helical" evidence="6">
    <location>
        <begin position="386"/>
        <end position="410"/>
    </location>
</feature>
<dbReference type="PANTHER" id="PTHR42718:SF1">
    <property type="entry name" value="LOW AFFINITY AMMONIUM TRANSPORTER"/>
    <property type="match status" value="1"/>
</dbReference>
<keyword evidence="4 6" id="KW-0472">Membrane</keyword>
<feature type="compositionally biased region" description="Low complexity" evidence="5">
    <location>
        <begin position="103"/>
        <end position="115"/>
    </location>
</feature>
<feature type="transmembrane region" description="Helical" evidence="6">
    <location>
        <begin position="320"/>
        <end position="341"/>
    </location>
</feature>
<evidence type="ECO:0000256" key="2">
    <source>
        <dbReference type="ARBA" id="ARBA00022692"/>
    </source>
</evidence>
<name>A0AAE8SU50_9PEZI</name>
<dbReference type="GO" id="GO:0016020">
    <property type="term" value="C:membrane"/>
    <property type="evidence" value="ECO:0007669"/>
    <property type="project" value="UniProtKB-SubCell"/>
</dbReference>
<evidence type="ECO:0000256" key="6">
    <source>
        <dbReference type="SAM" id="Phobius"/>
    </source>
</evidence>
<dbReference type="AlphaFoldDB" id="A0AAE8SU50"/>
<evidence type="ECO:0000313" key="9">
    <source>
        <dbReference type="Proteomes" id="UP001187682"/>
    </source>
</evidence>
<gene>
    <name evidence="8" type="ORF">DNG_04020</name>
</gene>
<dbReference type="GO" id="GO:0022857">
    <property type="term" value="F:transmembrane transporter activity"/>
    <property type="evidence" value="ECO:0007669"/>
    <property type="project" value="InterPro"/>
</dbReference>
<dbReference type="InterPro" id="IPR011701">
    <property type="entry name" value="MFS"/>
</dbReference>
<keyword evidence="9" id="KW-1185">Reference proteome</keyword>
<sequence>MEERDVENGKEKRLSLHSVSSAVEAMQRVADRLIATTEAFRIQLREKDSEGSASKTSLPKSDGPRQPATASGSPPYDPVPETTQADAPAATQFPFTTGGSGGTTSTHISASRPSTRPSPPLPTADLPHAASPSTPQLVEARPIQVEPNVGQIDSVTPPEPEGNAHTTLASPVPPFTASSAGQPGWPLPDTPHSYAEPNSPKQSFFRTNISYLREPLNAGTDRAFASVNARGSALVSQFSDGRPPFSLLREVLFVGIICFSQLLLFAAFAQALAPAAEIGATFPDTAAGYLSWYTAAFALGAGAFSLPAARLGDLLGHKRVFVAGFAWLALWSTLAGVSVYVERGGNGAVFLCVCRAMQGIGPAMTVPSGQAMLGSVYQLGRRRNLVMCLLGTSAPLGFVLGAVMASLFARLTSWEWAFFVLGAVCLTLACQSILVLPPDPPMDPAIRGQKFWRLVDVPGIALGVSGFILFAFAWNQAPIASWSTAYVYFLFIIGVLLLGASVYVEFFAEHPLVPLSAMTPTTALILACTAAGWGCFAIWAFYTFQLLVDLRGWTPLLASAAFVPTPITGLLASVLAAYLLRRVTPYWVMLASMLSFALGAALMATAPVGQTYWINSFLSILFVPLGMNMSSPVAAILVANSLPAEHRGVAGSLVFATTFGSISVSLGVAGTVASRVGEEADILAGNRGAMYLAVGLAGLGSLLALVAAVCDTLWPAEPEEGAALRVGGWKGKKANV</sequence>
<evidence type="ECO:0000256" key="3">
    <source>
        <dbReference type="ARBA" id="ARBA00022989"/>
    </source>
</evidence>
<evidence type="ECO:0000256" key="5">
    <source>
        <dbReference type="SAM" id="MobiDB-lite"/>
    </source>
</evidence>
<dbReference type="PROSITE" id="PS50850">
    <property type="entry name" value="MFS"/>
    <property type="match status" value="1"/>
</dbReference>
<protein>
    <submittedName>
        <fullName evidence="8">Related to Drug resistance protein YOR378W</fullName>
    </submittedName>
</protein>
<keyword evidence="2 6" id="KW-0812">Transmembrane</keyword>
<feature type="transmembrane region" description="Helical" evidence="6">
    <location>
        <begin position="612"/>
        <end position="637"/>
    </location>
</feature>
<feature type="transmembrane region" description="Helical" evidence="6">
    <location>
        <begin position="587"/>
        <end position="606"/>
    </location>
</feature>
<organism evidence="8 9">
    <name type="scientific">Cephalotrichum gorgonifer</name>
    <dbReference type="NCBI Taxonomy" id="2041049"/>
    <lineage>
        <taxon>Eukaryota</taxon>
        <taxon>Fungi</taxon>
        <taxon>Dikarya</taxon>
        <taxon>Ascomycota</taxon>
        <taxon>Pezizomycotina</taxon>
        <taxon>Sordariomycetes</taxon>
        <taxon>Hypocreomycetidae</taxon>
        <taxon>Microascales</taxon>
        <taxon>Microascaceae</taxon>
        <taxon>Cephalotrichum</taxon>
    </lineage>
</organism>
<feature type="domain" description="Major facilitator superfamily (MFS) profile" evidence="7">
    <location>
        <begin position="253"/>
        <end position="712"/>
    </location>
</feature>
<keyword evidence="3 6" id="KW-1133">Transmembrane helix</keyword>
<dbReference type="InterPro" id="IPR020846">
    <property type="entry name" value="MFS_dom"/>
</dbReference>
<dbReference type="Proteomes" id="UP001187682">
    <property type="component" value="Unassembled WGS sequence"/>
</dbReference>
<reference evidence="8" key="1">
    <citation type="submission" date="2018-03" db="EMBL/GenBank/DDBJ databases">
        <authorList>
            <person name="Guldener U."/>
        </authorList>
    </citation>
    <scope>NUCLEOTIDE SEQUENCE</scope>
</reference>
<feature type="transmembrane region" description="Helical" evidence="6">
    <location>
        <begin position="289"/>
        <end position="308"/>
    </location>
</feature>
<dbReference type="Gene3D" id="1.20.1250.20">
    <property type="entry name" value="MFS general substrate transporter like domains"/>
    <property type="match status" value="2"/>
</dbReference>
<dbReference type="SUPFAM" id="SSF103473">
    <property type="entry name" value="MFS general substrate transporter"/>
    <property type="match status" value="1"/>
</dbReference>
<accession>A0AAE8SU50</accession>
<dbReference type="PANTHER" id="PTHR42718">
    <property type="entry name" value="MAJOR FACILITATOR SUPERFAMILY MULTIDRUG TRANSPORTER MFSC"/>
    <property type="match status" value="1"/>
</dbReference>
<feature type="region of interest" description="Disordered" evidence="5">
    <location>
        <begin position="150"/>
        <end position="201"/>
    </location>
</feature>
<feature type="transmembrane region" description="Helical" evidence="6">
    <location>
        <begin position="416"/>
        <end position="436"/>
    </location>
</feature>
<comment type="caution">
    <text evidence="8">The sequence shown here is derived from an EMBL/GenBank/DDBJ whole genome shotgun (WGS) entry which is preliminary data.</text>
</comment>
<evidence type="ECO:0000256" key="1">
    <source>
        <dbReference type="ARBA" id="ARBA00004141"/>
    </source>
</evidence>
<evidence type="ECO:0000313" key="8">
    <source>
        <dbReference type="EMBL" id="SPO01344.1"/>
    </source>
</evidence>
<proteinExistence type="predicted"/>
<evidence type="ECO:0000256" key="4">
    <source>
        <dbReference type="ARBA" id="ARBA00023136"/>
    </source>
</evidence>
<comment type="subcellular location">
    <subcellularLocation>
        <location evidence="1">Membrane</location>
        <topology evidence="1">Multi-pass membrane protein</topology>
    </subcellularLocation>
</comment>
<dbReference type="EMBL" id="ONZQ02000005">
    <property type="protein sequence ID" value="SPO01344.1"/>
    <property type="molecule type" value="Genomic_DNA"/>
</dbReference>
<evidence type="ECO:0000259" key="7">
    <source>
        <dbReference type="PROSITE" id="PS50850"/>
    </source>
</evidence>
<feature type="transmembrane region" description="Helical" evidence="6">
    <location>
        <begin position="689"/>
        <end position="710"/>
    </location>
</feature>